<feature type="transmembrane region" description="Helical" evidence="7">
    <location>
        <begin position="409"/>
        <end position="441"/>
    </location>
</feature>
<evidence type="ECO:0000256" key="4">
    <source>
        <dbReference type="ARBA" id="ARBA00022748"/>
    </source>
</evidence>
<dbReference type="Pfam" id="PF02683">
    <property type="entry name" value="DsbD_TM"/>
    <property type="match status" value="1"/>
</dbReference>
<evidence type="ECO:0000256" key="7">
    <source>
        <dbReference type="SAM" id="Phobius"/>
    </source>
</evidence>
<dbReference type="SUPFAM" id="SSF52833">
    <property type="entry name" value="Thioredoxin-like"/>
    <property type="match status" value="1"/>
</dbReference>
<evidence type="ECO:0000256" key="6">
    <source>
        <dbReference type="ARBA" id="ARBA00023136"/>
    </source>
</evidence>
<dbReference type="InterPro" id="IPR028250">
    <property type="entry name" value="DsbDN"/>
</dbReference>
<feature type="transmembrane region" description="Helical" evidence="7">
    <location>
        <begin position="447"/>
        <end position="469"/>
    </location>
</feature>
<keyword evidence="11" id="KW-1185">Reference proteome</keyword>
<comment type="caution">
    <text evidence="10">The sequence shown here is derived from an EMBL/GenBank/DDBJ whole genome shotgun (WGS) entry which is preliminary data.</text>
</comment>
<evidence type="ECO:0000256" key="5">
    <source>
        <dbReference type="ARBA" id="ARBA00022989"/>
    </source>
</evidence>
<feature type="transmembrane region" description="Helical" evidence="7">
    <location>
        <begin position="337"/>
        <end position="368"/>
    </location>
</feature>
<evidence type="ECO:0000256" key="1">
    <source>
        <dbReference type="ARBA" id="ARBA00004651"/>
    </source>
</evidence>
<keyword evidence="8" id="KW-0732">Signal</keyword>
<dbReference type="EMBL" id="BAAADD010000004">
    <property type="protein sequence ID" value="GAA0568911.1"/>
    <property type="molecule type" value="Genomic_DNA"/>
</dbReference>
<dbReference type="InterPro" id="IPR036249">
    <property type="entry name" value="Thioredoxin-like_sf"/>
</dbReference>
<gene>
    <name evidence="10" type="ORF">GCM10008942_16940</name>
</gene>
<feature type="signal peptide" evidence="8">
    <location>
        <begin position="1"/>
        <end position="20"/>
    </location>
</feature>
<organism evidence="10 11">
    <name type="scientific">Rhizomicrobium electricum</name>
    <dbReference type="NCBI Taxonomy" id="480070"/>
    <lineage>
        <taxon>Bacteria</taxon>
        <taxon>Pseudomonadati</taxon>
        <taxon>Pseudomonadota</taxon>
        <taxon>Alphaproteobacteria</taxon>
        <taxon>Micropepsales</taxon>
        <taxon>Micropepsaceae</taxon>
        <taxon>Rhizomicrobium</taxon>
    </lineage>
</organism>
<keyword evidence="3 7" id="KW-0812">Transmembrane</keyword>
<evidence type="ECO:0000256" key="8">
    <source>
        <dbReference type="SAM" id="SignalP"/>
    </source>
</evidence>
<evidence type="ECO:0000259" key="9">
    <source>
        <dbReference type="PROSITE" id="PS51352"/>
    </source>
</evidence>
<dbReference type="Pfam" id="PF13899">
    <property type="entry name" value="Thioredoxin_7"/>
    <property type="match status" value="1"/>
</dbReference>
<dbReference type="RefSeq" id="WP_166929782.1">
    <property type="nucleotide sequence ID" value="NZ_BAAADD010000004.1"/>
</dbReference>
<proteinExistence type="predicted"/>
<dbReference type="PANTHER" id="PTHR32234:SF3">
    <property type="entry name" value="SUPPRESSION OF COPPER SENSITIVITY PROTEIN"/>
    <property type="match status" value="1"/>
</dbReference>
<dbReference type="InterPro" id="IPR003834">
    <property type="entry name" value="Cyt_c_assmbl_TM_dom"/>
</dbReference>
<evidence type="ECO:0000256" key="2">
    <source>
        <dbReference type="ARBA" id="ARBA00022475"/>
    </source>
</evidence>
<sequence>MRTILAGLAVLVSLFTPVSADTLPPTDQAPKVRVQLIADRDAVRPGGTFTIAVEQDIDAGWHTYWSNPGEAGQPTEVKWTLPPGWKAGPIQWPYPIRVPVGPLMDYGYEGKVWQLIDLTVPADAPAGTVTLPALVQYLVCKNVCIPEEAKVQTQVVIDPAAGGPSSTSAADFAATRAKIPAASPWPMRYALGQDLRLFVEAPVLAGVARPTTVQFFPAETGSVVDAAPQSFGFAKNGLVVDLKPGDKLAARKALSGVLVLTSSDGSVQALQVHAAPGAVPAANTGGEFSLWLALAFAALGGLILNIMPCVLPVLAMKALALAGHAGADRAHARAESFSYALGAILSFVAFGLVVMALRAGGAAIGWGFQLQEPIVVTALALLMVAVGLNMSGVFEIAPISAGDALARRGGLLGAFFTGVLAVAVAAPCTAPFMATAIGYGFTQDAPVVIGIFTALGFGFALPFIVLGLVPAMHKLLPKPGQWMVRLKKLLALPMYAAAGWLVWVLAKQVDQTGLIASLAAVAALVVVAWLYGRLQLSSGRAKLAGWAGVVVFAAAGAYALSFVAAAKPPAPVVATAHAGMASEPYSPARLAALRKEGRPVFIDATASWCITCLVNEEAALSRPSVHAAFKDKNIALLVADWTNRNPEITALLEQHGRSGVPLYLYYAPGAADPKILPQILTEGEVLKALNG</sequence>
<protein>
    <submittedName>
        <fullName evidence="10">Thioredoxin family protein</fullName>
    </submittedName>
</protein>
<evidence type="ECO:0000256" key="3">
    <source>
        <dbReference type="ARBA" id="ARBA00022692"/>
    </source>
</evidence>
<reference evidence="10 11" key="1">
    <citation type="journal article" date="2019" name="Int. J. Syst. Evol. Microbiol.">
        <title>The Global Catalogue of Microorganisms (GCM) 10K type strain sequencing project: providing services to taxonomists for standard genome sequencing and annotation.</title>
        <authorList>
            <consortium name="The Broad Institute Genomics Platform"/>
            <consortium name="The Broad Institute Genome Sequencing Center for Infectious Disease"/>
            <person name="Wu L."/>
            <person name="Ma J."/>
        </authorList>
    </citation>
    <scope>NUCLEOTIDE SEQUENCE [LARGE SCALE GENOMIC DNA]</scope>
    <source>
        <strain evidence="10 11">JCM 15089</strain>
    </source>
</reference>
<feature type="transmembrane region" description="Helical" evidence="7">
    <location>
        <begin position="374"/>
        <end position="397"/>
    </location>
</feature>
<keyword evidence="4" id="KW-0201">Cytochrome c-type biogenesis</keyword>
<feature type="transmembrane region" description="Helical" evidence="7">
    <location>
        <begin position="489"/>
        <end position="506"/>
    </location>
</feature>
<feature type="transmembrane region" description="Helical" evidence="7">
    <location>
        <begin position="543"/>
        <end position="565"/>
    </location>
</feature>
<dbReference type="InterPro" id="IPR035671">
    <property type="entry name" value="DsbD_gamma"/>
</dbReference>
<evidence type="ECO:0000313" key="10">
    <source>
        <dbReference type="EMBL" id="GAA0568911.1"/>
    </source>
</evidence>
<dbReference type="Proteomes" id="UP001499951">
    <property type="component" value="Unassembled WGS sequence"/>
</dbReference>
<feature type="domain" description="Thioredoxin" evidence="9">
    <location>
        <begin position="561"/>
        <end position="691"/>
    </location>
</feature>
<feature type="chain" id="PRO_5047001901" evidence="8">
    <location>
        <begin position="21"/>
        <end position="691"/>
    </location>
</feature>
<dbReference type="Gene3D" id="3.40.30.10">
    <property type="entry name" value="Glutaredoxin"/>
    <property type="match status" value="1"/>
</dbReference>
<keyword evidence="5 7" id="KW-1133">Transmembrane helix</keyword>
<accession>A0ABN1EL98</accession>
<keyword evidence="2" id="KW-1003">Cell membrane</keyword>
<comment type="subcellular location">
    <subcellularLocation>
        <location evidence="1">Cell membrane</location>
        <topology evidence="1">Multi-pass membrane protein</topology>
    </subcellularLocation>
</comment>
<dbReference type="Pfam" id="PF11412">
    <property type="entry name" value="DsbD_N"/>
    <property type="match status" value="1"/>
</dbReference>
<feature type="transmembrane region" description="Helical" evidence="7">
    <location>
        <begin position="290"/>
        <end position="316"/>
    </location>
</feature>
<dbReference type="CDD" id="cd02953">
    <property type="entry name" value="DsbDgamma"/>
    <property type="match status" value="1"/>
</dbReference>
<feature type="transmembrane region" description="Helical" evidence="7">
    <location>
        <begin position="512"/>
        <end position="531"/>
    </location>
</feature>
<dbReference type="PANTHER" id="PTHR32234">
    <property type="entry name" value="THIOL:DISULFIDE INTERCHANGE PROTEIN DSBD"/>
    <property type="match status" value="1"/>
</dbReference>
<dbReference type="PROSITE" id="PS51352">
    <property type="entry name" value="THIOREDOXIN_2"/>
    <property type="match status" value="1"/>
</dbReference>
<keyword evidence="6 7" id="KW-0472">Membrane</keyword>
<name>A0ABN1EL98_9PROT</name>
<dbReference type="InterPro" id="IPR013766">
    <property type="entry name" value="Thioredoxin_domain"/>
</dbReference>
<evidence type="ECO:0000313" key="11">
    <source>
        <dbReference type="Proteomes" id="UP001499951"/>
    </source>
</evidence>